<feature type="non-terminal residue" evidence="2">
    <location>
        <position position="1"/>
    </location>
</feature>
<keyword evidence="1" id="KW-0472">Membrane</keyword>
<dbReference type="AlphaFoldDB" id="A0A8S3GFB6"/>
<accession>A0A8S3GFB6</accession>
<keyword evidence="1" id="KW-1133">Transmembrane helix</keyword>
<evidence type="ECO:0000313" key="2">
    <source>
        <dbReference type="EMBL" id="CAF5162624.1"/>
    </source>
</evidence>
<keyword evidence="1" id="KW-0812">Transmembrane</keyword>
<organism evidence="2 3">
    <name type="scientific">Rotaria magnacalcarata</name>
    <dbReference type="NCBI Taxonomy" id="392030"/>
    <lineage>
        <taxon>Eukaryota</taxon>
        <taxon>Metazoa</taxon>
        <taxon>Spiralia</taxon>
        <taxon>Gnathifera</taxon>
        <taxon>Rotifera</taxon>
        <taxon>Eurotatoria</taxon>
        <taxon>Bdelloidea</taxon>
        <taxon>Philodinida</taxon>
        <taxon>Philodinidae</taxon>
        <taxon>Rotaria</taxon>
    </lineage>
</organism>
<evidence type="ECO:0000256" key="1">
    <source>
        <dbReference type="SAM" id="Phobius"/>
    </source>
</evidence>
<feature type="transmembrane region" description="Helical" evidence="1">
    <location>
        <begin position="81"/>
        <end position="103"/>
    </location>
</feature>
<sequence length="122" mass="14177">DFKIDDNSTFNWKRSIAYTIKSINTEGNNRDYGCIIIPDTRKNEDLFQDMNRICRINVHVKNANSSTVIFSRLNQWDLIDILIVVLIIFTSLVFVISIILCLATKRSNKKRIVQIKPESMLI</sequence>
<evidence type="ECO:0000313" key="3">
    <source>
        <dbReference type="Proteomes" id="UP000681967"/>
    </source>
</evidence>
<dbReference type="Proteomes" id="UP000681967">
    <property type="component" value="Unassembled WGS sequence"/>
</dbReference>
<gene>
    <name evidence="2" type="ORF">BYL167_LOCUS75035</name>
</gene>
<reference evidence="2" key="1">
    <citation type="submission" date="2021-02" db="EMBL/GenBank/DDBJ databases">
        <authorList>
            <person name="Nowell W R."/>
        </authorList>
    </citation>
    <scope>NUCLEOTIDE SEQUENCE</scope>
</reference>
<name>A0A8S3GFB6_9BILA</name>
<protein>
    <submittedName>
        <fullName evidence="2">Uncharacterized protein</fullName>
    </submittedName>
</protein>
<comment type="caution">
    <text evidence="2">The sequence shown here is derived from an EMBL/GenBank/DDBJ whole genome shotgun (WGS) entry which is preliminary data.</text>
</comment>
<dbReference type="EMBL" id="CAJOBH010268105">
    <property type="protein sequence ID" value="CAF5162624.1"/>
    <property type="molecule type" value="Genomic_DNA"/>
</dbReference>
<proteinExistence type="predicted"/>